<evidence type="ECO:0000313" key="9">
    <source>
        <dbReference type="Proteomes" id="UP000019277"/>
    </source>
</evidence>
<dbReference type="PANTHER" id="PTHR35007:SF4">
    <property type="entry name" value="CONSERVED TRANSMEMBRANE PROTEIN-RELATED"/>
    <property type="match status" value="1"/>
</dbReference>
<dbReference type="STRING" id="909613.UO65_5221"/>
<dbReference type="PANTHER" id="PTHR35007">
    <property type="entry name" value="INTEGRAL MEMBRANE PROTEIN-RELATED"/>
    <property type="match status" value="1"/>
</dbReference>
<evidence type="ECO:0000256" key="5">
    <source>
        <dbReference type="ARBA" id="ARBA00023136"/>
    </source>
</evidence>
<dbReference type="OrthoDB" id="3712305at2"/>
<dbReference type="RefSeq" id="WP_035287262.1">
    <property type="nucleotide sequence ID" value="NZ_AYXG01000203.1"/>
</dbReference>
<dbReference type="Proteomes" id="UP000019277">
    <property type="component" value="Unassembled WGS sequence"/>
</dbReference>
<protein>
    <submittedName>
        <fullName evidence="8">Putative conserved transmembrane protein</fullName>
    </submittedName>
</protein>
<dbReference type="InterPro" id="IPR018076">
    <property type="entry name" value="T2SS_GspF_dom"/>
</dbReference>
<keyword evidence="2" id="KW-1003">Cell membrane</keyword>
<dbReference type="eggNOG" id="COG4965">
    <property type="taxonomic scope" value="Bacteria"/>
</dbReference>
<evidence type="ECO:0000256" key="4">
    <source>
        <dbReference type="ARBA" id="ARBA00022989"/>
    </source>
</evidence>
<evidence type="ECO:0000256" key="3">
    <source>
        <dbReference type="ARBA" id="ARBA00022692"/>
    </source>
</evidence>
<evidence type="ECO:0000313" key="8">
    <source>
        <dbReference type="EMBL" id="EWC59493.1"/>
    </source>
</evidence>
<evidence type="ECO:0000259" key="7">
    <source>
        <dbReference type="Pfam" id="PF00482"/>
    </source>
</evidence>
<keyword evidence="9" id="KW-1185">Reference proteome</keyword>
<reference evidence="8 9" key="1">
    <citation type="journal article" date="2014" name="Genome Announc.">
        <title>Draft Genome Sequence of the Antitrypanosomally Active Sponge-Associated Bacterium Actinokineospora sp. Strain EG49.</title>
        <authorList>
            <person name="Harjes J."/>
            <person name="Ryu T."/>
            <person name="Abdelmohsen U.R."/>
            <person name="Moitinho-Silva L."/>
            <person name="Horn H."/>
            <person name="Ravasi T."/>
            <person name="Hentschel U."/>
        </authorList>
    </citation>
    <scope>NUCLEOTIDE SEQUENCE [LARGE SCALE GENOMIC DNA]</scope>
    <source>
        <strain evidence="8 9">EG49</strain>
    </source>
</reference>
<feature type="transmembrane region" description="Helical" evidence="6">
    <location>
        <begin position="44"/>
        <end position="72"/>
    </location>
</feature>
<organism evidence="8 9">
    <name type="scientific">Actinokineospora spheciospongiae</name>
    <dbReference type="NCBI Taxonomy" id="909613"/>
    <lineage>
        <taxon>Bacteria</taxon>
        <taxon>Bacillati</taxon>
        <taxon>Actinomycetota</taxon>
        <taxon>Actinomycetes</taxon>
        <taxon>Pseudonocardiales</taxon>
        <taxon>Pseudonocardiaceae</taxon>
        <taxon>Actinokineospora</taxon>
    </lineage>
</organism>
<dbReference type="Pfam" id="PF00482">
    <property type="entry name" value="T2SSF"/>
    <property type="match status" value="1"/>
</dbReference>
<gene>
    <name evidence="8" type="ORF">UO65_5221</name>
</gene>
<feature type="transmembrane region" description="Helical" evidence="6">
    <location>
        <begin position="235"/>
        <end position="254"/>
    </location>
</feature>
<comment type="caution">
    <text evidence="8">The sequence shown here is derived from an EMBL/GenBank/DDBJ whole genome shotgun (WGS) entry which is preliminary data.</text>
</comment>
<dbReference type="AlphaFoldDB" id="W7IGS4"/>
<accession>W7IGS4</accession>
<dbReference type="GO" id="GO:0005886">
    <property type="term" value="C:plasma membrane"/>
    <property type="evidence" value="ECO:0007669"/>
    <property type="project" value="UniProtKB-SubCell"/>
</dbReference>
<name>W7IGS4_9PSEU</name>
<proteinExistence type="predicted"/>
<evidence type="ECO:0000256" key="2">
    <source>
        <dbReference type="ARBA" id="ARBA00022475"/>
    </source>
</evidence>
<evidence type="ECO:0000256" key="1">
    <source>
        <dbReference type="ARBA" id="ARBA00004651"/>
    </source>
</evidence>
<keyword evidence="3 6" id="KW-0812">Transmembrane</keyword>
<feature type="domain" description="Type II secretion system protein GspF" evidence="7">
    <location>
        <begin position="96"/>
        <end position="217"/>
    </location>
</feature>
<keyword evidence="5 6" id="KW-0472">Membrane</keyword>
<evidence type="ECO:0000256" key="6">
    <source>
        <dbReference type="SAM" id="Phobius"/>
    </source>
</evidence>
<sequence>MLGLLFVAGAVLSWPSGAAARRLRALRGPRVRRWAPPRPRTVLVVAGCGLVGWVPFGAGGAVAACIAGVSVWRGQLARRRSRETLAGIEGFAESVRALVSELTAGAHPATAAEHAAVDADPASAKALRAAAAAARLGGGVGAALARAELPATLSAATRRVGRAWDLAGRHGLPLAEVLDAVRRDLDHRARFAHQVDARMAGPRTSAAVLAALPVLGVLLGEAMGAAPLAVFTTPAGQVLLVLGVALAAAGVAWTSHLTGQVVFR</sequence>
<comment type="subcellular location">
    <subcellularLocation>
        <location evidence="1">Cell membrane</location>
        <topology evidence="1">Multi-pass membrane protein</topology>
    </subcellularLocation>
</comment>
<keyword evidence="4 6" id="KW-1133">Transmembrane helix</keyword>
<dbReference type="PATRIC" id="fig|909613.9.peg.5218"/>
<dbReference type="EMBL" id="AYXG01000203">
    <property type="protein sequence ID" value="EWC59493.1"/>
    <property type="molecule type" value="Genomic_DNA"/>
</dbReference>
<feature type="transmembrane region" description="Helical" evidence="6">
    <location>
        <begin position="206"/>
        <end position="229"/>
    </location>
</feature>